<gene>
    <name evidence="2" type="ORF">ACFSJH_09080</name>
</gene>
<evidence type="ECO:0000259" key="1">
    <source>
        <dbReference type="Pfam" id="PF01261"/>
    </source>
</evidence>
<feature type="domain" description="Xylose isomerase-like TIM barrel" evidence="1">
    <location>
        <begin position="26"/>
        <end position="270"/>
    </location>
</feature>
<keyword evidence="2" id="KW-0413">Isomerase</keyword>
<dbReference type="Pfam" id="PF01261">
    <property type="entry name" value="AP_endonuc_2"/>
    <property type="match status" value="1"/>
</dbReference>
<accession>A0ABW4YK57</accession>
<comment type="caution">
    <text evidence="2">The sequence shown here is derived from an EMBL/GenBank/DDBJ whole genome shotgun (WGS) entry which is preliminary data.</text>
</comment>
<dbReference type="PANTHER" id="PTHR12110:SF53">
    <property type="entry name" value="BLR5974 PROTEIN"/>
    <property type="match status" value="1"/>
</dbReference>
<dbReference type="Gene3D" id="3.20.20.150">
    <property type="entry name" value="Divalent-metal-dependent TIM barrel enzymes"/>
    <property type="match status" value="1"/>
</dbReference>
<dbReference type="InterPro" id="IPR050312">
    <property type="entry name" value="IolE/XylAMocC-like"/>
</dbReference>
<dbReference type="PANTHER" id="PTHR12110">
    <property type="entry name" value="HYDROXYPYRUVATE ISOMERASE"/>
    <property type="match status" value="1"/>
</dbReference>
<dbReference type="InterPro" id="IPR036237">
    <property type="entry name" value="Xyl_isomerase-like_sf"/>
</dbReference>
<sequence length="290" mass="33211">MKLGMSSYCVLPALKSGELHILDVPKWVKDHGGEHLELVPYGFTLIDQPELADQLRKRAEEEGIELSNYSMPANFVQDTEEEFVAEVNRLKEHVDLLDRMNIRHMRHDVTAFTLPHEKTLLPYFLNSFDQIIEGSKQIADYAAQFGITTTIENHGFSVQQSDRVQQVLLAVDRPNFKTTLDIGNFLCVDEDPMVGVKNNLPYASLVHVKDFYIRPFDEDPGEGAWIKTTHGNFIRGSIFGQGDVEIRKIFKYIKESGYDDKLTLEFEGMEECLEATRISLNNVRRLWDAV</sequence>
<evidence type="ECO:0000313" key="3">
    <source>
        <dbReference type="Proteomes" id="UP001597362"/>
    </source>
</evidence>
<organism evidence="2 3">
    <name type="scientific">Paenibacillus yanchengensis</name>
    <dbReference type="NCBI Taxonomy" id="2035833"/>
    <lineage>
        <taxon>Bacteria</taxon>
        <taxon>Bacillati</taxon>
        <taxon>Bacillota</taxon>
        <taxon>Bacilli</taxon>
        <taxon>Bacillales</taxon>
        <taxon>Paenibacillaceae</taxon>
        <taxon>Paenibacillus</taxon>
    </lineage>
</organism>
<name>A0ABW4YK57_9BACL</name>
<dbReference type="Proteomes" id="UP001597362">
    <property type="component" value="Unassembled WGS sequence"/>
</dbReference>
<reference evidence="3" key="1">
    <citation type="journal article" date="2019" name="Int. J. Syst. Evol. Microbiol.">
        <title>The Global Catalogue of Microorganisms (GCM) 10K type strain sequencing project: providing services to taxonomists for standard genome sequencing and annotation.</title>
        <authorList>
            <consortium name="The Broad Institute Genomics Platform"/>
            <consortium name="The Broad Institute Genome Sequencing Center for Infectious Disease"/>
            <person name="Wu L."/>
            <person name="Ma J."/>
        </authorList>
    </citation>
    <scope>NUCLEOTIDE SEQUENCE [LARGE SCALE GENOMIC DNA]</scope>
    <source>
        <strain evidence="3">GH52</strain>
    </source>
</reference>
<evidence type="ECO:0000313" key="2">
    <source>
        <dbReference type="EMBL" id="MFD2115873.1"/>
    </source>
</evidence>
<keyword evidence="3" id="KW-1185">Reference proteome</keyword>
<dbReference type="InterPro" id="IPR013022">
    <property type="entry name" value="Xyl_isomerase-like_TIM-brl"/>
</dbReference>
<proteinExistence type="predicted"/>
<protein>
    <submittedName>
        <fullName evidence="2">Sugar phosphate isomerase/epimerase family protein</fullName>
    </submittedName>
</protein>
<dbReference type="EMBL" id="JBHUHO010000029">
    <property type="protein sequence ID" value="MFD2115873.1"/>
    <property type="molecule type" value="Genomic_DNA"/>
</dbReference>
<dbReference type="SUPFAM" id="SSF51658">
    <property type="entry name" value="Xylose isomerase-like"/>
    <property type="match status" value="1"/>
</dbReference>
<dbReference type="GO" id="GO:0016853">
    <property type="term" value="F:isomerase activity"/>
    <property type="evidence" value="ECO:0007669"/>
    <property type="project" value="UniProtKB-KW"/>
</dbReference>
<dbReference type="RefSeq" id="WP_377771489.1">
    <property type="nucleotide sequence ID" value="NZ_JBHUHO010000029.1"/>
</dbReference>